<dbReference type="EMBL" id="IACM01154330">
    <property type="protein sequence ID" value="LAB42644.1"/>
    <property type="molecule type" value="Transcribed_RNA"/>
</dbReference>
<proteinExistence type="predicted"/>
<reference evidence="2" key="2">
    <citation type="submission" date="2017-11" db="EMBL/GenBank/DDBJ databases">
        <title>Coralsnake Venomics: Analyses of Venom Gland Transcriptomes and Proteomes of Six Brazilian Taxa.</title>
        <authorList>
            <person name="Aird S.D."/>
            <person name="Jorge da Silva N."/>
            <person name="Qiu L."/>
            <person name="Villar-Briones A."/>
            <person name="Aparecida-Saddi V."/>
            <person name="Campos-Telles M.P."/>
            <person name="Grau M."/>
            <person name="Mikheyev A.S."/>
        </authorList>
    </citation>
    <scope>NUCLEOTIDE SEQUENCE</scope>
    <source>
        <tissue evidence="2">Venom_gland</tissue>
    </source>
</reference>
<sequence>MAQVLDFQPHQLRPLEARLLQQLAGAASAEGLLQDGADRAEVLLALATHVLFPEYGEGKAARLAEGGVCARRCRGGIDGEVCTRGKPKGVGPASESRLLAANRSRPHDLIQQPTTGSPHGGRPCLEETSRKKFQPLESGQSSQVEEACKGTTLSPASVFGTSCRYPESRSLNA</sequence>
<evidence type="ECO:0000313" key="2">
    <source>
        <dbReference type="EMBL" id="LAB42644.1"/>
    </source>
</evidence>
<evidence type="ECO:0000256" key="1">
    <source>
        <dbReference type="SAM" id="MobiDB-lite"/>
    </source>
</evidence>
<dbReference type="AlphaFoldDB" id="A0A2D4NAD1"/>
<accession>A0A2D4NAD1</accession>
<feature type="region of interest" description="Disordered" evidence="1">
    <location>
        <begin position="102"/>
        <end position="151"/>
    </location>
</feature>
<organism evidence="2">
    <name type="scientific">Micrurus spixii</name>
    <name type="common">Amazon coral snake</name>
    <dbReference type="NCBI Taxonomy" id="129469"/>
    <lineage>
        <taxon>Eukaryota</taxon>
        <taxon>Metazoa</taxon>
        <taxon>Chordata</taxon>
        <taxon>Craniata</taxon>
        <taxon>Vertebrata</taxon>
        <taxon>Euteleostomi</taxon>
        <taxon>Lepidosauria</taxon>
        <taxon>Squamata</taxon>
        <taxon>Bifurcata</taxon>
        <taxon>Unidentata</taxon>
        <taxon>Episquamata</taxon>
        <taxon>Toxicofera</taxon>
        <taxon>Serpentes</taxon>
        <taxon>Colubroidea</taxon>
        <taxon>Elapidae</taxon>
        <taxon>Elapinae</taxon>
        <taxon>Micrurus</taxon>
    </lineage>
</organism>
<name>A0A2D4NAD1_9SAUR</name>
<reference evidence="2" key="1">
    <citation type="submission" date="2017-07" db="EMBL/GenBank/DDBJ databases">
        <authorList>
            <person name="Mikheyev A."/>
            <person name="Grau M."/>
        </authorList>
    </citation>
    <scope>NUCLEOTIDE SEQUENCE</scope>
    <source>
        <tissue evidence="2">Venom_gland</tissue>
    </source>
</reference>
<protein>
    <submittedName>
        <fullName evidence="2">Uncharacterized protein</fullName>
    </submittedName>
</protein>